<dbReference type="Proteomes" id="UP000839915">
    <property type="component" value="Unassembled WGS sequence"/>
</dbReference>
<dbReference type="Gene3D" id="6.10.250.690">
    <property type="match status" value="1"/>
</dbReference>
<dbReference type="Proteomes" id="UP000839908">
    <property type="component" value="Unassembled WGS sequence"/>
</dbReference>
<evidence type="ECO:0000313" key="24">
    <source>
        <dbReference type="EMBL" id="EDI6666783.1"/>
    </source>
</evidence>
<dbReference type="Proteomes" id="UP000839905">
    <property type="component" value="Unassembled WGS sequence"/>
</dbReference>
<dbReference type="eggNOG" id="COG0745">
    <property type="taxonomic scope" value="Bacteria"/>
</dbReference>
<dbReference type="PANTHER" id="PTHR48111">
    <property type="entry name" value="REGULATOR OF RPOS"/>
    <property type="match status" value="1"/>
</dbReference>
<dbReference type="FunFam" id="3.40.50.2300:FF:000021">
    <property type="entry name" value="Two-component system response regulator KdpE"/>
    <property type="match status" value="1"/>
</dbReference>
<dbReference type="Proteomes" id="UP000839595">
    <property type="component" value="Unassembled WGS sequence"/>
</dbReference>
<evidence type="ECO:0000256" key="2">
    <source>
        <dbReference type="ARBA" id="ARBA00022490"/>
    </source>
</evidence>
<evidence type="ECO:0000313" key="31">
    <source>
        <dbReference type="Proteomes" id="UP000338496"/>
    </source>
</evidence>
<dbReference type="InterPro" id="IPR001867">
    <property type="entry name" value="OmpR/PhoB-type_DNA-bd"/>
</dbReference>
<evidence type="ECO:0000313" key="26">
    <source>
        <dbReference type="EMBL" id="KTZ10648.1"/>
    </source>
</evidence>
<evidence type="ECO:0000256" key="9">
    <source>
        <dbReference type="PROSITE-ProRule" id="PRU01091"/>
    </source>
</evidence>
<evidence type="ECO:0000313" key="27">
    <source>
        <dbReference type="EMBL" id="MIT48688.1"/>
    </source>
</evidence>
<dbReference type="Gene3D" id="3.40.50.2300">
    <property type="match status" value="1"/>
</dbReference>
<evidence type="ECO:0000313" key="30">
    <source>
        <dbReference type="Proteomes" id="UP000054461"/>
    </source>
</evidence>
<dbReference type="Pfam" id="PF00072">
    <property type="entry name" value="Response_reg"/>
    <property type="match status" value="1"/>
</dbReference>
<evidence type="ECO:0000313" key="22">
    <source>
        <dbReference type="EMBL" id="ECW0639536.1"/>
    </source>
</evidence>
<dbReference type="GO" id="GO:0045893">
    <property type="term" value="P:positive regulation of DNA-templated transcription"/>
    <property type="evidence" value="ECO:0007669"/>
    <property type="project" value="UniProtKB-ARBA"/>
</dbReference>
<keyword evidence="3 8" id="KW-0597">Phosphoprotein</keyword>
<keyword evidence="4" id="KW-0902">Two-component regulatory system</keyword>
<dbReference type="EMBL" id="AAIKGB010000003">
    <property type="protein sequence ID" value="ECF1542408.1"/>
    <property type="molecule type" value="Genomic_DNA"/>
</dbReference>
<dbReference type="PATRIC" id="fig|59201.158.peg.4919"/>
<dbReference type="Pfam" id="PF00486">
    <property type="entry name" value="Trans_reg_C"/>
    <property type="match status" value="1"/>
</dbReference>
<keyword evidence="5" id="KW-0805">Transcription regulation</keyword>
<accession>A0A0F7JFV8</accession>
<dbReference type="NCBIfam" id="NF008296">
    <property type="entry name" value="PRK11083.1"/>
    <property type="match status" value="1"/>
</dbReference>
<evidence type="ECO:0000256" key="1">
    <source>
        <dbReference type="ARBA" id="ARBA00004496"/>
    </source>
</evidence>
<dbReference type="Proteomes" id="UP000034636">
    <property type="component" value="Chromosome"/>
</dbReference>
<evidence type="ECO:0000313" key="14">
    <source>
        <dbReference type="EMBL" id="EBW3626572.1"/>
    </source>
</evidence>
<dbReference type="Gene3D" id="1.10.10.10">
    <property type="entry name" value="Winged helix-like DNA-binding domain superfamily/Winged helix DNA-binding domain"/>
    <property type="match status" value="1"/>
</dbReference>
<evidence type="ECO:0000259" key="11">
    <source>
        <dbReference type="PROSITE" id="PS51755"/>
    </source>
</evidence>
<dbReference type="CDD" id="cd00383">
    <property type="entry name" value="trans_reg_C"/>
    <property type="match status" value="1"/>
</dbReference>
<evidence type="ECO:0000313" key="23">
    <source>
        <dbReference type="EMBL" id="ECY5339697.1"/>
    </source>
</evidence>
<proteinExistence type="predicted"/>
<sequence>MQQPQVWLVEDEQGIADTLIYTLQLEGFTVELFARGLPALEKARQQRPDAVILDVGLPDISGFELCRQLLERHPALPILFLTARSDEVDRLLGLEIGADDYVAKPFSPREVSARVRTLLRRVKKFAAPSPVVRTGHFELNEPAAQIAWFGTPLSLTRYEFLLLKTLLLSPERVYSRQQLMDIVWSDAQETFDRTVDTHIKTLRAKLRAINPELSPINTHRGMGYSLRSV</sequence>
<organism evidence="13">
    <name type="scientific">Salmonella typhimurium</name>
    <dbReference type="NCBI Taxonomy" id="90371"/>
    <lineage>
        <taxon>Bacteria</taxon>
        <taxon>Pseudomonadati</taxon>
        <taxon>Pseudomonadota</taxon>
        <taxon>Gammaproteobacteria</taxon>
        <taxon>Enterobacterales</taxon>
        <taxon>Enterobacteriaceae</taxon>
        <taxon>Salmonella</taxon>
    </lineage>
</organism>
<evidence type="ECO:0000256" key="5">
    <source>
        <dbReference type="ARBA" id="ARBA00023015"/>
    </source>
</evidence>
<gene>
    <name evidence="12" type="primary">creB</name>
    <name evidence="21" type="ORF">AAB27_02345</name>
    <name evidence="27" type="ORF">AU613_07295</name>
    <name evidence="23" type="ORF">AVC05_00340</name>
    <name evidence="20" type="ORF">B1P38_16000</name>
    <name evidence="18" type="ORF">CE70_20110</name>
    <name evidence="24" type="ORF">CFF59_16175</name>
    <name evidence="26" type="ORF">DD95_14920</name>
    <name evidence="13" type="ORF">DMO92_16275</name>
    <name evidence="14" type="ORF">DPF41_00340</name>
    <name evidence="15" type="ORF">DPS76_02145</name>
    <name evidence="28" type="ORF">DRM14_15695</name>
    <name evidence="16" type="ORF">DU071_07135</name>
    <name evidence="19" type="ORF">E0935_03980</name>
    <name evidence="17" type="ORF">EER35_12865</name>
    <name evidence="22" type="ORF">F3R12_06600</name>
    <name evidence="25" type="ORF">GB466_05845</name>
    <name evidence="12" type="ORF">SE14_04837</name>
</gene>
<evidence type="ECO:0000256" key="3">
    <source>
        <dbReference type="ARBA" id="ARBA00022553"/>
    </source>
</evidence>
<evidence type="ECO:0000256" key="8">
    <source>
        <dbReference type="PROSITE-ProRule" id="PRU00169"/>
    </source>
</evidence>
<keyword evidence="7" id="KW-0804">Transcription</keyword>
<dbReference type="EMBL" id="AAKVET010000003">
    <property type="protein sequence ID" value="ECW0639536.1"/>
    <property type="molecule type" value="Genomic_DNA"/>
</dbReference>
<evidence type="ECO:0000313" key="25">
    <source>
        <dbReference type="EMBL" id="HAB0970111.1"/>
    </source>
</evidence>
<feature type="DNA-binding region" description="OmpR/PhoB-type" evidence="9">
    <location>
        <begin position="129"/>
        <end position="228"/>
    </location>
</feature>
<evidence type="ECO:0000313" key="15">
    <source>
        <dbReference type="EMBL" id="EBW5461267.1"/>
    </source>
</evidence>
<dbReference type="SMART" id="SM00448">
    <property type="entry name" value="REC"/>
    <property type="match status" value="1"/>
</dbReference>
<evidence type="ECO:0000313" key="17">
    <source>
        <dbReference type="EMBL" id="EBZ6921858.1"/>
    </source>
</evidence>
<feature type="domain" description="Response regulatory" evidence="10">
    <location>
        <begin position="5"/>
        <end position="119"/>
    </location>
</feature>
<evidence type="ECO:0000313" key="21">
    <source>
        <dbReference type="EMBL" id="ECV8759728.1"/>
    </source>
</evidence>
<reference evidence="12 29" key="2">
    <citation type="journal article" date="2015" name="Genome Announc.">
        <title>Complete Genome Sequencing of a Multidrug-Resistant and Human-Invasive Salmonella enterica Serovar Typhimurium Strain of the Emerging Sequence Type 213 Genotype.</title>
        <authorList>
            <person name="Calva E."/>
            <person name="Silva C."/>
            <person name="Zaidi M.B."/>
            <person name="Sanchez-Flores A."/>
            <person name="Estrada K."/>
            <person name="Silva G.G."/>
            <person name="Soto-Jimenez L.M."/>
            <person name="Wiesner M."/>
            <person name="Fernandez-Mora M."/>
            <person name="Edwards R.A."/>
            <person name="Vinuesa P."/>
        </authorList>
    </citation>
    <scope>NUCLEOTIDE SEQUENCE [LARGE SCALE GENOMIC DNA]</scope>
    <source>
        <strain evidence="12 29">YU39</strain>
    </source>
</reference>
<dbReference type="PROSITE" id="PS50110">
    <property type="entry name" value="RESPONSE_REGULATORY"/>
    <property type="match status" value="1"/>
</dbReference>
<dbReference type="Proteomes" id="UP000839911">
    <property type="component" value="Unassembled WGS sequence"/>
</dbReference>
<dbReference type="SMART" id="SM00862">
    <property type="entry name" value="Trans_reg_C"/>
    <property type="match status" value="1"/>
</dbReference>
<dbReference type="EMBL" id="RVDJ01000015">
    <property type="protein sequence ID" value="MLP86748.1"/>
    <property type="molecule type" value="Genomic_DNA"/>
</dbReference>
<dbReference type="Proteomes" id="UP000338496">
    <property type="component" value="Unassembled WGS sequence"/>
</dbReference>
<evidence type="ECO:0000313" key="29">
    <source>
        <dbReference type="Proteomes" id="UP000034636"/>
    </source>
</evidence>
<dbReference type="EMBL" id="AAKUOT010000003">
    <property type="protein sequence ID" value="ECV8759728.1"/>
    <property type="molecule type" value="Genomic_DNA"/>
</dbReference>
<dbReference type="EMBL" id="DAAFPQ010000003">
    <property type="protein sequence ID" value="HAB0970111.1"/>
    <property type="molecule type" value="Genomic_DNA"/>
</dbReference>
<evidence type="ECO:0000313" key="28">
    <source>
        <dbReference type="EMBL" id="MLP86748.1"/>
    </source>
</evidence>
<dbReference type="InterPro" id="IPR036388">
    <property type="entry name" value="WH-like_DNA-bd_sf"/>
</dbReference>
<dbReference type="GO" id="GO:0000987">
    <property type="term" value="F:cis-regulatory region sequence-specific DNA binding"/>
    <property type="evidence" value="ECO:0007669"/>
    <property type="project" value="UniProtKB-ARBA"/>
</dbReference>
<dbReference type="FunFam" id="1.10.10.10:FF:000254">
    <property type="entry name" value="Two-component system response regulator CreB"/>
    <property type="match status" value="1"/>
</dbReference>
<feature type="domain" description="OmpR/PhoB-type" evidence="11">
    <location>
        <begin position="129"/>
        <end position="228"/>
    </location>
</feature>
<dbReference type="PROSITE" id="PS51755">
    <property type="entry name" value="OMPR_PHOB"/>
    <property type="match status" value="1"/>
</dbReference>
<reference evidence="24" key="5">
    <citation type="submission" date="2018-07" db="EMBL/GenBank/DDBJ databases">
        <authorList>
            <consortium name="PulseNet: The National Subtyping Network for Foodborne Disease Surveillance"/>
            <person name="Tarr C.L."/>
            <person name="Trees E."/>
            <person name="Katz L.S."/>
            <person name="Carleton-Romer H.A."/>
            <person name="Stroika S."/>
            <person name="Kucerova Z."/>
            <person name="Roache K.F."/>
            <person name="Sabol A.L."/>
            <person name="Besser J."/>
            <person name="Gerner-Smidt P."/>
        </authorList>
    </citation>
    <scope>NUCLEOTIDE SEQUENCE [LARGE SCALE GENOMIC DNA]</scope>
    <source>
        <strain evidence="20">PNUSAS008736</strain>
        <strain evidence="24">PNUSAS016739</strain>
    </source>
</reference>
<dbReference type="GO" id="GO:0032993">
    <property type="term" value="C:protein-DNA complex"/>
    <property type="evidence" value="ECO:0007669"/>
    <property type="project" value="TreeGrafter"/>
</dbReference>
<dbReference type="EMBL" id="RSUA01000010">
    <property type="protein sequence ID" value="MIT48688.1"/>
    <property type="molecule type" value="Genomic_DNA"/>
</dbReference>
<dbReference type="Proteomes" id="UP000839914">
    <property type="component" value="Unassembled WGS sequence"/>
</dbReference>
<dbReference type="Proteomes" id="UP000885258">
    <property type="component" value="Unassembled WGS sequence"/>
</dbReference>
<dbReference type="InterPro" id="IPR039420">
    <property type="entry name" value="WalR-like"/>
</dbReference>
<evidence type="ECO:0000259" key="10">
    <source>
        <dbReference type="PROSITE" id="PS50110"/>
    </source>
</evidence>
<dbReference type="EMBL" id="JYVU01000035">
    <property type="protein sequence ID" value="KTZ10648.1"/>
    <property type="molecule type" value="Genomic_DNA"/>
</dbReference>
<comment type="subcellular location">
    <subcellularLocation>
        <location evidence="1">Cytoplasm</location>
    </subcellularLocation>
</comment>
<evidence type="ECO:0000313" key="18">
    <source>
        <dbReference type="EMBL" id="ECE0297436.1"/>
    </source>
</evidence>
<dbReference type="SUPFAM" id="SSF52172">
    <property type="entry name" value="CheY-like"/>
    <property type="match status" value="1"/>
</dbReference>
<evidence type="ECO:0000313" key="20">
    <source>
        <dbReference type="EMBL" id="ECU8355064.1"/>
    </source>
</evidence>
<dbReference type="EMBL" id="AAHIDF010000001">
    <property type="protein sequence ID" value="EBW3626572.1"/>
    <property type="molecule type" value="Genomic_DNA"/>
</dbReference>
<dbReference type="EMBL" id="AAHRYM010000014">
    <property type="protein sequence ID" value="EBZ6921858.1"/>
    <property type="molecule type" value="Genomic_DNA"/>
</dbReference>
<reference evidence="25" key="3">
    <citation type="journal article" date="2018" name="Genome Biol.">
        <title>SKESA: strategic k-mer extension for scrupulous assemblies.</title>
        <authorList>
            <person name="Souvorov A."/>
            <person name="Agarwala R."/>
            <person name="Lipman D.J."/>
        </authorList>
    </citation>
    <scope>NUCLEOTIDE SEQUENCE</scope>
    <source>
        <strain evidence="25">Salmonella enterica</strain>
    </source>
</reference>
<dbReference type="EMBL" id="CP011428">
    <property type="protein sequence ID" value="AKH10173.1"/>
    <property type="molecule type" value="Genomic_DNA"/>
</dbReference>
<dbReference type="EMBL" id="AAHDPU010000014">
    <property type="protein sequence ID" value="EBU9273600.1"/>
    <property type="molecule type" value="Genomic_DNA"/>
</dbReference>
<dbReference type="Proteomes" id="UP000839907">
    <property type="component" value="Unassembled WGS sequence"/>
</dbReference>
<evidence type="ECO:0000313" key="13">
    <source>
        <dbReference type="EMBL" id="EBU9273600.1"/>
    </source>
</evidence>
<feature type="modified residue" description="4-aspartylphosphate" evidence="8">
    <location>
        <position position="54"/>
    </location>
</feature>
<dbReference type="Proteomes" id="UP000839616">
    <property type="component" value="Unassembled WGS sequence"/>
</dbReference>
<dbReference type="InterPro" id="IPR016032">
    <property type="entry name" value="Sig_transdc_resp-reg_C-effctor"/>
</dbReference>
<name>A0A0D6HL92_SALTM</name>
<reference evidence="25" key="7">
    <citation type="submission" date="2019-10" db="EMBL/GenBank/DDBJ databases">
        <authorList>
            <consortium name="NCBI Pathogen Detection Project"/>
        </authorList>
    </citation>
    <scope>NUCLEOTIDE SEQUENCE</scope>
    <source>
        <strain evidence="25">Salmonella enterica</strain>
    </source>
</reference>
<dbReference type="OMA" id="YSYSPEH"/>
<dbReference type="GO" id="GO:0005829">
    <property type="term" value="C:cytosol"/>
    <property type="evidence" value="ECO:0007669"/>
    <property type="project" value="TreeGrafter"/>
</dbReference>
<evidence type="ECO:0000256" key="6">
    <source>
        <dbReference type="ARBA" id="ARBA00023125"/>
    </source>
</evidence>
<dbReference type="KEGG" id="seni:CY43_23870"/>
<evidence type="ECO:0000256" key="7">
    <source>
        <dbReference type="ARBA" id="ARBA00023163"/>
    </source>
</evidence>
<evidence type="ECO:0000313" key="12">
    <source>
        <dbReference type="EMBL" id="AKH10173.1"/>
    </source>
</evidence>
<evidence type="ECO:0000256" key="4">
    <source>
        <dbReference type="ARBA" id="ARBA00023012"/>
    </source>
</evidence>
<dbReference type="Proteomes" id="UP000839909">
    <property type="component" value="Unassembled WGS sequence"/>
</dbReference>
<reference evidence="13" key="4">
    <citation type="submission" date="2018-06" db="EMBL/GenBank/DDBJ databases">
        <authorList>
            <person name="Ashton P.M."/>
            <person name="Dallman T."/>
            <person name="Nair S."/>
            <person name="De Pinna E."/>
            <person name="Peters T."/>
            <person name="Grant K."/>
        </authorList>
    </citation>
    <scope>NUCLEOTIDE SEQUENCE [LARGE SCALE GENOMIC DNA]</scope>
    <source>
        <strain evidence="14">231108</strain>
        <strain evidence="19">265852</strain>
        <strain evidence="27">29290</strain>
        <strain evidence="16">356083</strain>
        <strain evidence="15">422529</strain>
        <strain evidence="28">425567</strain>
        <strain evidence="23">43916</strain>
        <strain evidence="13">488670</strain>
        <strain evidence="17">632340</strain>
        <strain evidence="21">86846</strain>
    </source>
</reference>
<accession>A0A0D6HL92</accession>
<dbReference type="SUPFAM" id="SSF46894">
    <property type="entry name" value="C-terminal effector domain of the bipartite response regulators"/>
    <property type="match status" value="1"/>
</dbReference>
<reference evidence="22" key="6">
    <citation type="submission" date="2019-09" db="EMBL/GenBank/DDBJ databases">
        <authorList>
            <consortium name="GenomeTrakr network: Whole genome sequencing for foodborne pathogen traceback"/>
        </authorList>
    </citation>
    <scope>NUCLEOTIDE SEQUENCE [LARGE SCALE GENOMIC DNA]</scope>
    <source>
        <strain evidence="22">AUSMDU00020735</strain>
        <strain evidence="18 31">VA_WGS-00080</strain>
    </source>
</reference>
<keyword evidence="2" id="KW-0963">Cytoplasm</keyword>
<dbReference type="EMBL" id="AAIGQE010000016">
    <property type="protein sequence ID" value="ECE0297436.1"/>
    <property type="molecule type" value="Genomic_DNA"/>
</dbReference>
<dbReference type="GO" id="GO:0000156">
    <property type="term" value="F:phosphorelay response regulator activity"/>
    <property type="evidence" value="ECO:0007669"/>
    <property type="project" value="TreeGrafter"/>
</dbReference>
<dbReference type="EMBL" id="AAMLUT010000024">
    <property type="protein sequence ID" value="EDI6666783.1"/>
    <property type="molecule type" value="Genomic_DNA"/>
</dbReference>
<dbReference type="InterPro" id="IPR001789">
    <property type="entry name" value="Sig_transdc_resp-reg_receiver"/>
</dbReference>
<dbReference type="EMBL" id="AALDNI010000001">
    <property type="protein sequence ID" value="ECY5339697.1"/>
    <property type="molecule type" value="Genomic_DNA"/>
</dbReference>
<dbReference type="Proteomes" id="UP000839617">
    <property type="component" value="Unassembled WGS sequence"/>
</dbReference>
<dbReference type="Proteomes" id="UP000839581">
    <property type="component" value="Unassembled WGS sequence"/>
</dbReference>
<dbReference type="InterPro" id="IPR011006">
    <property type="entry name" value="CheY-like_superfamily"/>
</dbReference>
<dbReference type="EMBL" id="AAKRET010000016">
    <property type="protein sequence ID" value="ECU8355064.1"/>
    <property type="molecule type" value="Genomic_DNA"/>
</dbReference>
<dbReference type="GO" id="GO:0042802">
    <property type="term" value="F:identical protein binding"/>
    <property type="evidence" value="ECO:0007669"/>
    <property type="project" value="UniProtKB-ARBA"/>
</dbReference>
<dbReference type="CDD" id="cd17574">
    <property type="entry name" value="REC_OmpR"/>
    <property type="match status" value="1"/>
</dbReference>
<protein>
    <submittedName>
        <fullName evidence="12">DNA-binding response regulator CreB</fullName>
    </submittedName>
    <submittedName>
        <fullName evidence="26">Transcriptional regulator</fullName>
    </submittedName>
    <submittedName>
        <fullName evidence="13">Two-component system response regulator CreB</fullName>
    </submittedName>
</protein>
<dbReference type="Proteomes" id="UP000885385">
    <property type="component" value="Unassembled WGS sequence"/>
</dbReference>
<dbReference type="Proteomes" id="UP000054461">
    <property type="component" value="Unassembled WGS sequence"/>
</dbReference>
<dbReference type="PANTHER" id="PTHR48111:SF6">
    <property type="entry name" value="TRANSCRIPTIONAL REGULATORY PROTEIN CREB"/>
    <property type="match status" value="1"/>
</dbReference>
<evidence type="ECO:0000313" key="19">
    <source>
        <dbReference type="EMBL" id="ECF1542408.1"/>
    </source>
</evidence>
<evidence type="ECO:0000313" key="16">
    <source>
        <dbReference type="EMBL" id="EBY1701728.1"/>
    </source>
</evidence>
<dbReference type="RefSeq" id="WP_001187047.1">
    <property type="nucleotide sequence ID" value="NZ_AP023291.1"/>
</dbReference>
<dbReference type="EMBL" id="AAHIPE010000002">
    <property type="protein sequence ID" value="EBW5461267.1"/>
    <property type="molecule type" value="Genomic_DNA"/>
</dbReference>
<accession>A0A0H3T6V2</accession>
<keyword evidence="6 9" id="KW-0238">DNA-binding</keyword>
<dbReference type="EMBL" id="AAHNIA010000009">
    <property type="protein sequence ID" value="EBY1701728.1"/>
    <property type="molecule type" value="Genomic_DNA"/>
</dbReference>
<reference evidence="26 30" key="1">
    <citation type="submission" date="2014-09" db="EMBL/GenBank/DDBJ databases">
        <title>Salmonella Genotype and Phenotype Association.</title>
        <authorList>
            <person name="Chen Y."/>
            <person name="Folster J."/>
            <person name="Ayers S."/>
            <person name="Kabera C."/>
            <person name="Li C."/>
            <person name="Mukherjee S."/>
            <person name="Lam C."/>
            <person name="Zhao S."/>
            <person name="McDermott P."/>
        </authorList>
    </citation>
    <scope>NUCLEOTIDE SEQUENCE [LARGE SCALE GENOMIC DNA]</scope>
    <source>
        <strain evidence="26 30">CVM N32045</strain>
    </source>
</reference>
<dbReference type="AlphaFoldDB" id="A0A0D6HL92"/>